<dbReference type="AlphaFoldDB" id="A0A0F9E1B4"/>
<keyword evidence="1" id="KW-1133">Transmembrane helix</keyword>
<sequence>MNSTKELEFRIKYMFYDGDLQYYIEQYRKDKWRLVAGGFTRSEAERILEEGEGEMLVKTMSRIKIFVVSLTILAIMYLIINWLII</sequence>
<comment type="caution">
    <text evidence="2">The sequence shown here is derived from an EMBL/GenBank/DDBJ whole genome shotgun (WGS) entry which is preliminary data.</text>
</comment>
<protein>
    <submittedName>
        <fullName evidence="2">Uncharacterized protein</fullName>
    </submittedName>
</protein>
<name>A0A0F9E1B4_9ZZZZ</name>
<accession>A0A0F9E1B4</accession>
<keyword evidence="1" id="KW-0472">Membrane</keyword>
<evidence type="ECO:0000256" key="1">
    <source>
        <dbReference type="SAM" id="Phobius"/>
    </source>
</evidence>
<dbReference type="EMBL" id="LAZR01029335">
    <property type="protein sequence ID" value="KKL59886.1"/>
    <property type="molecule type" value="Genomic_DNA"/>
</dbReference>
<proteinExistence type="predicted"/>
<keyword evidence="1" id="KW-0812">Transmembrane</keyword>
<gene>
    <name evidence="2" type="ORF">LCGC14_2210810</name>
</gene>
<reference evidence="2" key="1">
    <citation type="journal article" date="2015" name="Nature">
        <title>Complex archaea that bridge the gap between prokaryotes and eukaryotes.</title>
        <authorList>
            <person name="Spang A."/>
            <person name="Saw J.H."/>
            <person name="Jorgensen S.L."/>
            <person name="Zaremba-Niedzwiedzka K."/>
            <person name="Martijn J."/>
            <person name="Lind A.E."/>
            <person name="van Eijk R."/>
            <person name="Schleper C."/>
            <person name="Guy L."/>
            <person name="Ettema T.J."/>
        </authorList>
    </citation>
    <scope>NUCLEOTIDE SEQUENCE</scope>
</reference>
<feature type="transmembrane region" description="Helical" evidence="1">
    <location>
        <begin position="65"/>
        <end position="84"/>
    </location>
</feature>
<organism evidence="2">
    <name type="scientific">marine sediment metagenome</name>
    <dbReference type="NCBI Taxonomy" id="412755"/>
    <lineage>
        <taxon>unclassified sequences</taxon>
        <taxon>metagenomes</taxon>
        <taxon>ecological metagenomes</taxon>
    </lineage>
</organism>
<evidence type="ECO:0000313" key="2">
    <source>
        <dbReference type="EMBL" id="KKL59886.1"/>
    </source>
</evidence>